<gene>
    <name evidence="1" type="ORF">S06H3_04285</name>
</gene>
<evidence type="ECO:0000313" key="1">
    <source>
        <dbReference type="EMBL" id="GAH96797.1"/>
    </source>
</evidence>
<name>X1JRT6_9ZZZZ</name>
<organism evidence="1">
    <name type="scientific">marine sediment metagenome</name>
    <dbReference type="NCBI Taxonomy" id="412755"/>
    <lineage>
        <taxon>unclassified sequences</taxon>
        <taxon>metagenomes</taxon>
        <taxon>ecological metagenomes</taxon>
    </lineage>
</organism>
<proteinExistence type="predicted"/>
<reference evidence="1" key="1">
    <citation type="journal article" date="2014" name="Front. Microbiol.">
        <title>High frequency of phylogenetically diverse reductive dehalogenase-homologous genes in deep subseafloor sedimentary metagenomes.</title>
        <authorList>
            <person name="Kawai M."/>
            <person name="Futagami T."/>
            <person name="Toyoda A."/>
            <person name="Takaki Y."/>
            <person name="Nishi S."/>
            <person name="Hori S."/>
            <person name="Arai W."/>
            <person name="Tsubouchi T."/>
            <person name="Morono Y."/>
            <person name="Uchiyama I."/>
            <person name="Ito T."/>
            <person name="Fujiyama A."/>
            <person name="Inagaki F."/>
            <person name="Takami H."/>
        </authorList>
    </citation>
    <scope>NUCLEOTIDE SEQUENCE</scope>
    <source>
        <strain evidence="1">Expedition CK06-06</strain>
    </source>
</reference>
<sequence length="65" mass="7675">MPTMTKTNGTVEVGESMTRKKIHYLQLDSILMVERKIQEMDYPIKTELWRALPKKVTYQTFSLII</sequence>
<feature type="non-terminal residue" evidence="1">
    <location>
        <position position="65"/>
    </location>
</feature>
<dbReference type="EMBL" id="BARV01001489">
    <property type="protein sequence ID" value="GAH96797.1"/>
    <property type="molecule type" value="Genomic_DNA"/>
</dbReference>
<comment type="caution">
    <text evidence="1">The sequence shown here is derived from an EMBL/GenBank/DDBJ whole genome shotgun (WGS) entry which is preliminary data.</text>
</comment>
<accession>X1JRT6</accession>
<protein>
    <submittedName>
        <fullName evidence="1">Uncharacterized protein</fullName>
    </submittedName>
</protein>
<dbReference type="AlphaFoldDB" id="X1JRT6"/>